<sequence>MNSIIEWDEEDILTSFYESVITAFCLKIGTLPNQNSTRKPFLKYTSQIKNKSSMYAGTLIENTKKNSLVTKMKTVLSLSFTTPTAFKKRAKIDWRNSKNKINRKR</sequence>
<proteinExistence type="predicted"/>
<organism evidence="1">
    <name type="scientific">Rhizophora mucronata</name>
    <name type="common">Asiatic mangrove</name>
    <dbReference type="NCBI Taxonomy" id="61149"/>
    <lineage>
        <taxon>Eukaryota</taxon>
        <taxon>Viridiplantae</taxon>
        <taxon>Streptophyta</taxon>
        <taxon>Embryophyta</taxon>
        <taxon>Tracheophyta</taxon>
        <taxon>Spermatophyta</taxon>
        <taxon>Magnoliopsida</taxon>
        <taxon>eudicotyledons</taxon>
        <taxon>Gunneridae</taxon>
        <taxon>Pentapetalae</taxon>
        <taxon>rosids</taxon>
        <taxon>fabids</taxon>
        <taxon>Malpighiales</taxon>
        <taxon>Rhizophoraceae</taxon>
        <taxon>Rhizophora</taxon>
    </lineage>
</organism>
<protein>
    <submittedName>
        <fullName evidence="1">Uncharacterized protein</fullName>
    </submittedName>
</protein>
<evidence type="ECO:0000313" key="1">
    <source>
        <dbReference type="EMBL" id="MBX31669.1"/>
    </source>
</evidence>
<accession>A0A2P2MN70</accession>
<dbReference type="EMBL" id="GGEC01051185">
    <property type="protein sequence ID" value="MBX31669.1"/>
    <property type="molecule type" value="Transcribed_RNA"/>
</dbReference>
<dbReference type="AlphaFoldDB" id="A0A2P2MN70"/>
<name>A0A2P2MN70_RHIMU</name>
<reference evidence="1" key="1">
    <citation type="submission" date="2018-02" db="EMBL/GenBank/DDBJ databases">
        <title>Rhizophora mucronata_Transcriptome.</title>
        <authorList>
            <person name="Meera S.P."/>
            <person name="Sreeshan A."/>
            <person name="Augustine A."/>
        </authorList>
    </citation>
    <scope>NUCLEOTIDE SEQUENCE</scope>
    <source>
        <tissue evidence="1">Leaf</tissue>
    </source>
</reference>